<feature type="transmembrane region" description="Helical" evidence="1">
    <location>
        <begin position="21"/>
        <end position="41"/>
    </location>
</feature>
<feature type="transmembrane region" description="Helical" evidence="1">
    <location>
        <begin position="213"/>
        <end position="236"/>
    </location>
</feature>
<keyword evidence="1" id="KW-0472">Membrane</keyword>
<feature type="transmembrane region" description="Helical" evidence="1">
    <location>
        <begin position="248"/>
        <end position="270"/>
    </location>
</feature>
<feature type="transmembrane region" description="Helical" evidence="1">
    <location>
        <begin position="53"/>
        <end position="75"/>
    </location>
</feature>
<dbReference type="EMBL" id="CP043026">
    <property type="protein sequence ID" value="QEH62113.1"/>
    <property type="molecule type" value="Genomic_DNA"/>
</dbReference>
<name>A0A5B9Y5N1_9MOLU</name>
<evidence type="ECO:0000313" key="3">
    <source>
        <dbReference type="Proteomes" id="UP000323144"/>
    </source>
</evidence>
<dbReference type="AlphaFoldDB" id="A0A5B9Y5N1"/>
<keyword evidence="1" id="KW-1133">Transmembrane helix</keyword>
<organism evidence="2 3">
    <name type="scientific">Spiroplasma chinense</name>
    <dbReference type="NCBI Taxonomy" id="216932"/>
    <lineage>
        <taxon>Bacteria</taxon>
        <taxon>Bacillati</taxon>
        <taxon>Mycoplasmatota</taxon>
        <taxon>Mollicutes</taxon>
        <taxon>Entomoplasmatales</taxon>
        <taxon>Spiroplasmataceae</taxon>
        <taxon>Spiroplasma</taxon>
    </lineage>
</organism>
<keyword evidence="3" id="KW-1185">Reference proteome</keyword>
<gene>
    <name evidence="2" type="ORF">SCHIN_v1c09190</name>
</gene>
<protein>
    <submittedName>
        <fullName evidence="2">Uncharacterized protein</fullName>
    </submittedName>
</protein>
<feature type="transmembrane region" description="Helical" evidence="1">
    <location>
        <begin position="95"/>
        <end position="120"/>
    </location>
</feature>
<sequence length="276" mass="32453">MNKINKCIKYIFLSNFKNWSMFAYVLILPLLIQIILFYFYINRSIKPDEIIAVGPFLSLSIIVAGTFIPYFLISWRETVFLRQLQNFGIKKWEFLFSMAVVFSVYALSSYIFSSSVLCILDSFTINKVVLKYFDGFFRNKAFILMIINLWILSLMILMVNILISGRLTNIYLAQVFVVLFIVWILIFGDFFIHNSLTQMRGVLILSYLNPVKYVNWVYYLTYSGTLWNLSNTYYIIANPNYFVSFKYIYGPLFSSLIFVTCFSYFSHVTLNNGLKK</sequence>
<dbReference type="RefSeq" id="WP_166508482.1">
    <property type="nucleotide sequence ID" value="NZ_CP043026.1"/>
</dbReference>
<reference evidence="2 3" key="1">
    <citation type="submission" date="2019-08" db="EMBL/GenBank/DDBJ databases">
        <title>Complete genome sequence of Spiroplasma chinense CCH (DSM 19755).</title>
        <authorList>
            <person name="Shen H.-Y."/>
            <person name="Lin Y.-C."/>
            <person name="Chou L."/>
            <person name="Kuo C.-H."/>
        </authorList>
    </citation>
    <scope>NUCLEOTIDE SEQUENCE [LARGE SCALE GENOMIC DNA]</scope>
    <source>
        <strain evidence="2 3">CCH</strain>
    </source>
</reference>
<feature type="transmembrane region" description="Helical" evidence="1">
    <location>
        <begin position="169"/>
        <end position="192"/>
    </location>
</feature>
<feature type="transmembrane region" description="Helical" evidence="1">
    <location>
        <begin position="141"/>
        <end position="163"/>
    </location>
</feature>
<evidence type="ECO:0000256" key="1">
    <source>
        <dbReference type="SAM" id="Phobius"/>
    </source>
</evidence>
<proteinExistence type="predicted"/>
<evidence type="ECO:0000313" key="2">
    <source>
        <dbReference type="EMBL" id="QEH62113.1"/>
    </source>
</evidence>
<keyword evidence="1" id="KW-0812">Transmembrane</keyword>
<accession>A0A5B9Y5N1</accession>
<dbReference type="KEGG" id="schi:SCHIN_v1c09190"/>
<dbReference type="Proteomes" id="UP000323144">
    <property type="component" value="Chromosome"/>
</dbReference>